<comment type="caution">
    <text evidence="1">The sequence shown here is derived from an EMBL/GenBank/DDBJ whole genome shotgun (WGS) entry which is preliminary data.</text>
</comment>
<dbReference type="AlphaFoldDB" id="A0A8J3IU47"/>
<dbReference type="RefSeq" id="WP_220211232.1">
    <property type="nucleotide sequence ID" value="NZ_BNJK01000003.1"/>
</dbReference>
<evidence type="ECO:0000313" key="1">
    <source>
        <dbReference type="EMBL" id="GHP00639.1"/>
    </source>
</evidence>
<accession>A0A8J3IU47</accession>
<evidence type="ECO:0008006" key="3">
    <source>
        <dbReference type="Google" id="ProtNLM"/>
    </source>
</evidence>
<sequence>MDTHPSCERAWSSWQPLEGCWREARIPACSGLYRIRIVISLHRMSFPVVVYIGQSGDLRTRMGHFKAVFGNSMPFKSPHIAGPPLWAIRQRLRQERVLASFEVSVMELGDVSRSLRLGYECVAIARQRTWHPDRFLANFGRMPRGYLASTFHKGQASDFHGYPTPRRNDSHLPASVPAGDLERSLPDDLNWCGHHWSCWVAVKDAAPLKETVGLYRLKLANQPEMLYVGQGRVRDRLAPYRREEAVYCSWVGGMWHEHERLALLNDLIASHVLLIGHPPLWQFSDEEGGEKRALIPPAPV</sequence>
<reference evidence="1" key="1">
    <citation type="submission" date="2020-10" db="EMBL/GenBank/DDBJ databases">
        <title>Taxonomic study of unclassified bacteria belonging to the class Ktedonobacteria.</title>
        <authorList>
            <person name="Yabe S."/>
            <person name="Wang C.M."/>
            <person name="Zheng Y."/>
            <person name="Sakai Y."/>
            <person name="Cavaletti L."/>
            <person name="Monciardini P."/>
            <person name="Donadio S."/>
        </authorList>
    </citation>
    <scope>NUCLEOTIDE SEQUENCE</scope>
    <source>
        <strain evidence="1">ID150040</strain>
    </source>
</reference>
<dbReference type="Proteomes" id="UP000597444">
    <property type="component" value="Unassembled WGS sequence"/>
</dbReference>
<gene>
    <name evidence="1" type="ORF">KSF_106860</name>
</gene>
<proteinExistence type="predicted"/>
<dbReference type="EMBL" id="BNJK01000003">
    <property type="protein sequence ID" value="GHP00639.1"/>
    <property type="molecule type" value="Genomic_DNA"/>
</dbReference>
<keyword evidence="2" id="KW-1185">Reference proteome</keyword>
<name>A0A8J3IU47_9CHLR</name>
<protein>
    <recommendedName>
        <fullName evidence="3">GIY-YIG domain-containing protein</fullName>
    </recommendedName>
</protein>
<organism evidence="1 2">
    <name type="scientific">Reticulibacter mediterranei</name>
    <dbReference type="NCBI Taxonomy" id="2778369"/>
    <lineage>
        <taxon>Bacteria</taxon>
        <taxon>Bacillati</taxon>
        <taxon>Chloroflexota</taxon>
        <taxon>Ktedonobacteria</taxon>
        <taxon>Ktedonobacterales</taxon>
        <taxon>Reticulibacteraceae</taxon>
        <taxon>Reticulibacter</taxon>
    </lineage>
</organism>
<evidence type="ECO:0000313" key="2">
    <source>
        <dbReference type="Proteomes" id="UP000597444"/>
    </source>
</evidence>